<gene>
    <name evidence="1" type="ORF">ACJMK2_001426</name>
</gene>
<dbReference type="EMBL" id="JBJQND010000001">
    <property type="protein sequence ID" value="KAL3889070.1"/>
    <property type="molecule type" value="Genomic_DNA"/>
</dbReference>
<evidence type="ECO:0000313" key="1">
    <source>
        <dbReference type="EMBL" id="KAL3889070.1"/>
    </source>
</evidence>
<dbReference type="SUPFAM" id="SSF47986">
    <property type="entry name" value="DEATH domain"/>
    <property type="match status" value="1"/>
</dbReference>
<dbReference type="Proteomes" id="UP001634394">
    <property type="component" value="Unassembled WGS sequence"/>
</dbReference>
<reference evidence="1 2" key="1">
    <citation type="submission" date="2024-11" db="EMBL/GenBank/DDBJ databases">
        <title>Chromosome-level genome assembly of the freshwater bivalve Anodonta woodiana.</title>
        <authorList>
            <person name="Chen X."/>
        </authorList>
    </citation>
    <scope>NUCLEOTIDE SEQUENCE [LARGE SCALE GENOMIC DNA]</scope>
    <source>
        <strain evidence="1">MN2024</strain>
        <tissue evidence="1">Gills</tissue>
    </source>
</reference>
<keyword evidence="2" id="KW-1185">Reference proteome</keyword>
<organism evidence="1 2">
    <name type="scientific">Sinanodonta woodiana</name>
    <name type="common">Chinese pond mussel</name>
    <name type="synonym">Anodonta woodiana</name>
    <dbReference type="NCBI Taxonomy" id="1069815"/>
    <lineage>
        <taxon>Eukaryota</taxon>
        <taxon>Metazoa</taxon>
        <taxon>Spiralia</taxon>
        <taxon>Lophotrochozoa</taxon>
        <taxon>Mollusca</taxon>
        <taxon>Bivalvia</taxon>
        <taxon>Autobranchia</taxon>
        <taxon>Heteroconchia</taxon>
        <taxon>Palaeoheterodonta</taxon>
        <taxon>Unionida</taxon>
        <taxon>Unionoidea</taxon>
        <taxon>Unionidae</taxon>
        <taxon>Unioninae</taxon>
        <taxon>Sinanodonta</taxon>
    </lineage>
</organism>
<dbReference type="AlphaFoldDB" id="A0ABD3XS98"/>
<name>A0ABD3XS98_SINWO</name>
<evidence type="ECO:0000313" key="2">
    <source>
        <dbReference type="Proteomes" id="UP001634394"/>
    </source>
</evidence>
<protein>
    <submittedName>
        <fullName evidence="1">Uncharacterized protein</fullName>
    </submittedName>
</protein>
<feature type="non-terminal residue" evidence="1">
    <location>
        <position position="1"/>
    </location>
</feature>
<dbReference type="InterPro" id="IPR011029">
    <property type="entry name" value="DEATH-like_dom_sf"/>
</dbReference>
<proteinExistence type="predicted"/>
<comment type="caution">
    <text evidence="1">The sequence shown here is derived from an EMBL/GenBank/DDBJ whole genome shotgun (WGS) entry which is preliminary data.</text>
</comment>
<sequence length="55" mass="6492">DQTTASKKILHLVEQLKKKDQDTYVVFKKCLILAKREDLKKMLEEEEKNIAAEMK</sequence>
<accession>A0ABD3XS98</accession>